<dbReference type="Proteomes" id="UP000198921">
    <property type="component" value="Unassembled WGS sequence"/>
</dbReference>
<reference evidence="2" key="1">
    <citation type="submission" date="2016-10" db="EMBL/GenBank/DDBJ databases">
        <authorList>
            <person name="Varghese N."/>
            <person name="Submissions S."/>
        </authorList>
    </citation>
    <scope>NUCLEOTIDE SEQUENCE [LARGE SCALE GENOMIC DNA]</scope>
    <source>
        <strain evidence="2">DSM 45422</strain>
    </source>
</reference>
<proteinExistence type="predicted"/>
<protein>
    <submittedName>
        <fullName evidence="1">Uncharacterized protein</fullName>
    </submittedName>
</protein>
<evidence type="ECO:0000313" key="2">
    <source>
        <dbReference type="Proteomes" id="UP000198921"/>
    </source>
</evidence>
<dbReference type="EMBL" id="FNOT01000002">
    <property type="protein sequence ID" value="SDX57128.1"/>
    <property type="molecule type" value="Genomic_DNA"/>
</dbReference>
<organism evidence="1 2">
    <name type="scientific">Geodermatophilus africanus</name>
    <dbReference type="NCBI Taxonomy" id="1137993"/>
    <lineage>
        <taxon>Bacteria</taxon>
        <taxon>Bacillati</taxon>
        <taxon>Actinomycetota</taxon>
        <taxon>Actinomycetes</taxon>
        <taxon>Geodermatophilales</taxon>
        <taxon>Geodermatophilaceae</taxon>
        <taxon>Geodermatophilus</taxon>
    </lineage>
</organism>
<dbReference type="RefSeq" id="WP_091151582.1">
    <property type="nucleotide sequence ID" value="NZ_FNOT01000002.1"/>
</dbReference>
<dbReference type="OrthoDB" id="4641992at2"/>
<accession>A0A1H3CT88</accession>
<sequence length="136" mass="14321">MRAEERQALAARAAELGVRARIAVDGAPFVLAGTVDGRGFYLRERHGLWRVTIAPDEDPGVDPWTAGPSVPTLDIADGDADRLLVKGGFDVTRALDVAGGAVRSFLRQQACAHGRALSGDRFCPVCGAALVAPEMP</sequence>
<evidence type="ECO:0000313" key="1">
    <source>
        <dbReference type="EMBL" id="SDX57128.1"/>
    </source>
</evidence>
<dbReference type="AlphaFoldDB" id="A0A1H3CT88"/>
<gene>
    <name evidence="1" type="ORF">SAMN05660209_00732</name>
</gene>
<name>A0A1H3CT88_9ACTN</name>
<keyword evidence="2" id="KW-1185">Reference proteome</keyword>